<evidence type="ECO:0000256" key="6">
    <source>
        <dbReference type="ARBA" id="ARBA00022777"/>
    </source>
</evidence>
<dbReference type="PANTHER" id="PTHR43395">
    <property type="entry name" value="SENSOR HISTIDINE KINASE CHEA"/>
    <property type="match status" value="1"/>
</dbReference>
<protein>
    <recommendedName>
        <fullName evidence="3">Chemotaxis protein CheA</fullName>
        <ecNumber evidence="2">2.7.13.3</ecNumber>
    </recommendedName>
</protein>
<dbReference type="Pfam" id="PF01627">
    <property type="entry name" value="Hpt"/>
    <property type="match status" value="1"/>
</dbReference>
<evidence type="ECO:0000256" key="1">
    <source>
        <dbReference type="ARBA" id="ARBA00000085"/>
    </source>
</evidence>
<gene>
    <name evidence="16" type="ORF">F5I99_17430</name>
</gene>
<dbReference type="CDD" id="cd00088">
    <property type="entry name" value="HPT"/>
    <property type="match status" value="1"/>
</dbReference>
<feature type="domain" description="Histidine kinase" evidence="12">
    <location>
        <begin position="169"/>
        <end position="441"/>
    </location>
</feature>
<dbReference type="PROSITE" id="PS50109">
    <property type="entry name" value="HIS_KIN"/>
    <property type="match status" value="1"/>
</dbReference>
<feature type="modified residue" description="4-aspartylphosphate" evidence="10">
    <location>
        <position position="654"/>
    </location>
</feature>
<dbReference type="Gene3D" id="2.30.30.40">
    <property type="entry name" value="SH3 Domains"/>
    <property type="match status" value="1"/>
</dbReference>
<dbReference type="InterPro" id="IPR036890">
    <property type="entry name" value="HATPase_C_sf"/>
</dbReference>
<dbReference type="InterPro" id="IPR004358">
    <property type="entry name" value="Sig_transdc_His_kin-like_C"/>
</dbReference>
<dbReference type="SMART" id="SM00260">
    <property type="entry name" value="CheW"/>
    <property type="match status" value="1"/>
</dbReference>
<evidence type="ECO:0000313" key="16">
    <source>
        <dbReference type="EMBL" id="QEW08132.1"/>
    </source>
</evidence>
<feature type="domain" description="Response regulatory" evidence="13">
    <location>
        <begin position="605"/>
        <end position="721"/>
    </location>
</feature>
<accession>A0A5J6LIK8</accession>
<evidence type="ECO:0000313" key="17">
    <source>
        <dbReference type="Proteomes" id="UP000325606"/>
    </source>
</evidence>
<dbReference type="SUPFAM" id="SSF50341">
    <property type="entry name" value="CheW-like"/>
    <property type="match status" value="1"/>
</dbReference>
<feature type="region of interest" description="Disordered" evidence="11">
    <location>
        <begin position="132"/>
        <end position="162"/>
    </location>
</feature>
<evidence type="ECO:0000256" key="11">
    <source>
        <dbReference type="SAM" id="MobiDB-lite"/>
    </source>
</evidence>
<evidence type="ECO:0000259" key="14">
    <source>
        <dbReference type="PROSITE" id="PS50851"/>
    </source>
</evidence>
<dbReference type="PROSITE" id="PS50894">
    <property type="entry name" value="HPT"/>
    <property type="match status" value="1"/>
</dbReference>
<evidence type="ECO:0000256" key="9">
    <source>
        <dbReference type="PROSITE-ProRule" id="PRU00110"/>
    </source>
</evidence>
<dbReference type="PROSITE" id="PS50851">
    <property type="entry name" value="CHEW"/>
    <property type="match status" value="1"/>
</dbReference>
<evidence type="ECO:0000259" key="15">
    <source>
        <dbReference type="PROSITE" id="PS50894"/>
    </source>
</evidence>
<dbReference type="SMART" id="SM00387">
    <property type="entry name" value="HATPase_c"/>
    <property type="match status" value="1"/>
</dbReference>
<dbReference type="SMART" id="SM00448">
    <property type="entry name" value="REC"/>
    <property type="match status" value="1"/>
</dbReference>
<dbReference type="SUPFAM" id="SSF52172">
    <property type="entry name" value="CheY-like"/>
    <property type="match status" value="1"/>
</dbReference>
<reference evidence="16 17" key="1">
    <citation type="submission" date="2019-09" db="EMBL/GenBank/DDBJ databases">
        <title>Nitrincola iocasae sp. nov., a bacterium isolated from the sediment collected at a cold seep field in South China Sea.</title>
        <authorList>
            <person name="Zhang H."/>
            <person name="Wang H."/>
            <person name="Li C."/>
        </authorList>
    </citation>
    <scope>NUCLEOTIDE SEQUENCE [LARGE SCALE GENOMIC DNA]</scope>
    <source>
        <strain evidence="16 17">KXZD1103</strain>
    </source>
</reference>
<dbReference type="SMART" id="SM01231">
    <property type="entry name" value="H-kinase_dim"/>
    <property type="match status" value="1"/>
</dbReference>
<dbReference type="Gene3D" id="1.20.120.160">
    <property type="entry name" value="HPT domain"/>
    <property type="match status" value="1"/>
</dbReference>
<evidence type="ECO:0000256" key="7">
    <source>
        <dbReference type="ARBA" id="ARBA00023012"/>
    </source>
</evidence>
<dbReference type="SMART" id="SM00073">
    <property type="entry name" value="HPT"/>
    <property type="match status" value="1"/>
</dbReference>
<keyword evidence="5" id="KW-0808">Transferase</keyword>
<dbReference type="Proteomes" id="UP000325606">
    <property type="component" value="Chromosome"/>
</dbReference>
<dbReference type="GO" id="GO:0000155">
    <property type="term" value="F:phosphorelay sensor kinase activity"/>
    <property type="evidence" value="ECO:0007669"/>
    <property type="project" value="InterPro"/>
</dbReference>
<dbReference type="PANTHER" id="PTHR43395:SF1">
    <property type="entry name" value="CHEMOTAXIS PROTEIN CHEA"/>
    <property type="match status" value="1"/>
</dbReference>
<evidence type="ECO:0000259" key="12">
    <source>
        <dbReference type="PROSITE" id="PS50109"/>
    </source>
</evidence>
<dbReference type="SUPFAM" id="SSF55874">
    <property type="entry name" value="ATPase domain of HSP90 chaperone/DNA topoisomerase II/histidine kinase"/>
    <property type="match status" value="1"/>
</dbReference>
<name>A0A5J6LIK8_9GAMM</name>
<dbReference type="InterPro" id="IPR003594">
    <property type="entry name" value="HATPase_dom"/>
</dbReference>
<dbReference type="RefSeq" id="WP_151058247.1">
    <property type="nucleotide sequence ID" value="NZ_CP044222.1"/>
</dbReference>
<dbReference type="InterPro" id="IPR002545">
    <property type="entry name" value="CheW-lke_dom"/>
</dbReference>
<evidence type="ECO:0000256" key="4">
    <source>
        <dbReference type="ARBA" id="ARBA00022553"/>
    </source>
</evidence>
<dbReference type="Gene3D" id="3.30.565.10">
    <property type="entry name" value="Histidine kinase-like ATPase, C-terminal domain"/>
    <property type="match status" value="1"/>
</dbReference>
<dbReference type="GO" id="GO:0005737">
    <property type="term" value="C:cytoplasm"/>
    <property type="evidence" value="ECO:0007669"/>
    <property type="project" value="InterPro"/>
</dbReference>
<dbReference type="InterPro" id="IPR001789">
    <property type="entry name" value="Sig_transdc_resp-reg_receiver"/>
</dbReference>
<dbReference type="PROSITE" id="PS50110">
    <property type="entry name" value="RESPONSE_REGULATORY"/>
    <property type="match status" value="1"/>
</dbReference>
<dbReference type="AlphaFoldDB" id="A0A5J6LIK8"/>
<dbReference type="Gene3D" id="3.40.50.2300">
    <property type="match status" value="1"/>
</dbReference>
<evidence type="ECO:0000256" key="10">
    <source>
        <dbReference type="PROSITE-ProRule" id="PRU00169"/>
    </source>
</evidence>
<dbReference type="InterPro" id="IPR004105">
    <property type="entry name" value="CheA-like_dim"/>
</dbReference>
<evidence type="ECO:0000256" key="5">
    <source>
        <dbReference type="ARBA" id="ARBA00022679"/>
    </source>
</evidence>
<keyword evidence="6 16" id="KW-0418">Kinase</keyword>
<dbReference type="Pfam" id="PF01584">
    <property type="entry name" value="CheW"/>
    <property type="match status" value="1"/>
</dbReference>
<dbReference type="Pfam" id="PF02895">
    <property type="entry name" value="H-kinase_dim"/>
    <property type="match status" value="1"/>
</dbReference>
<sequence>MALDIKKFLLRFIEEGQDHLSQMAEGLADLEQGETRAELINSLFRSAHTLKGSSRMLKLFPITETAHSLEDLLSALREEQVKADSHNLALLYQGVDQLSDYLTILADTLDASRLSPADPVLCAALSAAAQGATETPATVTETTNSELAASSLPPTLADTSDTQSTAVLRTSETVRIRLSKLDELIKLMGEVVSSHAGLREMTRIAQQLELQVQKQGVTELVSGLQHFSRALKDRVQSQELLMQDLHDIGLQMRMLPLSIVFEPATRLVRDLARSLGKQVECRVQGADIELDRQMIDQLADPVIHLLRNSLDHGIETTQVRQAAGKPEQGVLQLKASQDGGWVVIEIIDDGAGMNMDAIRNKALSKQLLTAEALENLTEQEVMDLIFLPGFSTSAMITDLSGRGVGMDVVKRTVIDKLQGVISLESRAGEGARFTLRLPLSLAMMRVLLVRVSGQLLGFTAQYVAELVSIPRSKMVEVADRNAVIVRNEFVPVMKLSELINLLPMPVTPKHPARSEPDVLLLIIRLHHEKLALEIDELVDERDLVIKQLPPHLRGNALISGMVTTGHNHLVSLLHVPYLMSLSRRTRSPVSDRSKPESRQTPVRQRILVVDDSLNTREIERDVLEAWGYQVTLAEHGQDGLDKALAEDFDAVLTDVEMPVMDGFTLTAKLRQEERYQHKPIIIITSREKESDRRRGIQVGADAYIVKGSFDQSSLVDTLRVLLD</sequence>
<feature type="compositionally biased region" description="Low complexity" evidence="11">
    <location>
        <begin position="132"/>
        <end position="143"/>
    </location>
</feature>
<dbReference type="InterPro" id="IPR036061">
    <property type="entry name" value="CheW-like_dom_sf"/>
</dbReference>
<keyword evidence="17" id="KW-1185">Reference proteome</keyword>
<feature type="domain" description="HPt" evidence="15">
    <location>
        <begin position="1"/>
        <end position="105"/>
    </location>
</feature>
<dbReference type="KEGG" id="nik:F5I99_17430"/>
<dbReference type="InterPro" id="IPR011006">
    <property type="entry name" value="CheY-like_superfamily"/>
</dbReference>
<evidence type="ECO:0000256" key="8">
    <source>
        <dbReference type="ARBA" id="ARBA00035100"/>
    </source>
</evidence>
<organism evidence="16 17">
    <name type="scientific">Nitrincola iocasae</name>
    <dbReference type="NCBI Taxonomy" id="2614693"/>
    <lineage>
        <taxon>Bacteria</taxon>
        <taxon>Pseudomonadati</taxon>
        <taxon>Pseudomonadota</taxon>
        <taxon>Gammaproteobacteria</taxon>
        <taxon>Oceanospirillales</taxon>
        <taxon>Oceanospirillaceae</taxon>
        <taxon>Nitrincola</taxon>
    </lineage>
</organism>
<dbReference type="InterPro" id="IPR036641">
    <property type="entry name" value="HPT_dom_sf"/>
</dbReference>
<evidence type="ECO:0000259" key="13">
    <source>
        <dbReference type="PROSITE" id="PS50110"/>
    </source>
</evidence>
<dbReference type="GO" id="GO:0006935">
    <property type="term" value="P:chemotaxis"/>
    <property type="evidence" value="ECO:0007669"/>
    <property type="project" value="InterPro"/>
</dbReference>
<dbReference type="Pfam" id="PF00072">
    <property type="entry name" value="Response_reg"/>
    <property type="match status" value="1"/>
</dbReference>
<keyword evidence="4 10" id="KW-0597">Phosphoprotein</keyword>
<dbReference type="SUPFAM" id="SSF47226">
    <property type="entry name" value="Histidine-containing phosphotransfer domain, HPT domain"/>
    <property type="match status" value="1"/>
</dbReference>
<dbReference type="FunFam" id="3.30.565.10:FF:000016">
    <property type="entry name" value="Chemotaxis protein CheA, putative"/>
    <property type="match status" value="1"/>
</dbReference>
<evidence type="ECO:0000256" key="2">
    <source>
        <dbReference type="ARBA" id="ARBA00012438"/>
    </source>
</evidence>
<dbReference type="EMBL" id="CP044222">
    <property type="protein sequence ID" value="QEW08132.1"/>
    <property type="molecule type" value="Genomic_DNA"/>
</dbReference>
<dbReference type="InterPro" id="IPR051315">
    <property type="entry name" value="Bact_Chemotaxis_CheA"/>
</dbReference>
<feature type="domain" description="CheW-like" evidence="14">
    <location>
        <begin position="443"/>
        <end position="584"/>
    </location>
</feature>
<dbReference type="EC" id="2.7.13.3" evidence="2"/>
<proteinExistence type="predicted"/>
<comment type="catalytic activity">
    <reaction evidence="1">
        <text>ATP + protein L-histidine = ADP + protein N-phospho-L-histidine.</text>
        <dbReference type="EC" id="2.7.13.3"/>
    </reaction>
</comment>
<dbReference type="PRINTS" id="PR00344">
    <property type="entry name" value="BCTRLSENSOR"/>
</dbReference>
<dbReference type="InterPro" id="IPR005467">
    <property type="entry name" value="His_kinase_dom"/>
</dbReference>
<feature type="modified residue" description="Phosphohistidine" evidence="9">
    <location>
        <position position="48"/>
    </location>
</feature>
<dbReference type="CDD" id="cd16916">
    <property type="entry name" value="HATPase_CheA-like"/>
    <property type="match status" value="1"/>
</dbReference>
<comment type="function">
    <text evidence="8">Involved in the transmission of sensory signals from the chemoreceptors to the flagellar motors. CheA is autophosphorylated; it can transfer its phosphate group to either CheB or CheY.</text>
</comment>
<keyword evidence="7" id="KW-0902">Two-component regulatory system</keyword>
<dbReference type="InterPro" id="IPR008207">
    <property type="entry name" value="Sig_transdc_His_kin_Hpt_dom"/>
</dbReference>
<dbReference type="Pfam" id="PF02518">
    <property type="entry name" value="HATPase_c"/>
    <property type="match status" value="1"/>
</dbReference>
<evidence type="ECO:0000256" key="3">
    <source>
        <dbReference type="ARBA" id="ARBA00021495"/>
    </source>
</evidence>